<name>A0A0K2SND1_LIMPI</name>
<dbReference type="InterPro" id="IPR012338">
    <property type="entry name" value="Beta-lactam/transpept-like"/>
</dbReference>
<keyword evidence="11" id="KW-1133">Transmembrane helix</keyword>
<keyword evidence="5" id="KW-0997">Cell inner membrane</keyword>
<evidence type="ECO:0000256" key="11">
    <source>
        <dbReference type="ARBA" id="ARBA00022989"/>
    </source>
</evidence>
<protein>
    <submittedName>
        <fullName evidence="16">Peptidoglycan glycosyltransferase</fullName>
    </submittedName>
</protein>
<evidence type="ECO:0000256" key="12">
    <source>
        <dbReference type="ARBA" id="ARBA00023136"/>
    </source>
</evidence>
<evidence type="ECO:0000256" key="13">
    <source>
        <dbReference type="ARBA" id="ARBA00023316"/>
    </source>
</evidence>
<dbReference type="GO" id="GO:0016740">
    <property type="term" value="F:transferase activity"/>
    <property type="evidence" value="ECO:0007669"/>
    <property type="project" value="UniProtKB-KW"/>
</dbReference>
<dbReference type="SUPFAM" id="SSF56519">
    <property type="entry name" value="Penicillin binding protein dimerisation domain"/>
    <property type="match status" value="1"/>
</dbReference>
<dbReference type="KEGG" id="lpil:LIP_2787"/>
<evidence type="ECO:0000256" key="6">
    <source>
        <dbReference type="ARBA" id="ARBA00022670"/>
    </source>
</evidence>
<dbReference type="Pfam" id="PF03717">
    <property type="entry name" value="PBP_dimer"/>
    <property type="match status" value="1"/>
</dbReference>
<dbReference type="Gene3D" id="3.90.1310.10">
    <property type="entry name" value="Penicillin-binding protein 2a (Domain 2)"/>
    <property type="match status" value="1"/>
</dbReference>
<accession>A0A0K2SND1</accession>
<evidence type="ECO:0000259" key="15">
    <source>
        <dbReference type="Pfam" id="PF03717"/>
    </source>
</evidence>
<evidence type="ECO:0000256" key="10">
    <source>
        <dbReference type="ARBA" id="ARBA00022984"/>
    </source>
</evidence>
<dbReference type="GO" id="GO:0006508">
    <property type="term" value="P:proteolysis"/>
    <property type="evidence" value="ECO:0007669"/>
    <property type="project" value="UniProtKB-KW"/>
</dbReference>
<keyword evidence="12" id="KW-0472">Membrane</keyword>
<keyword evidence="13" id="KW-0961">Cell wall biogenesis/degradation</keyword>
<organism evidence="16 17">
    <name type="scientific">Limnochorda pilosa</name>
    <dbReference type="NCBI Taxonomy" id="1555112"/>
    <lineage>
        <taxon>Bacteria</taxon>
        <taxon>Bacillati</taxon>
        <taxon>Bacillota</taxon>
        <taxon>Limnochordia</taxon>
        <taxon>Limnochordales</taxon>
        <taxon>Limnochordaceae</taxon>
        <taxon>Limnochorda</taxon>
    </lineage>
</organism>
<evidence type="ECO:0000256" key="9">
    <source>
        <dbReference type="ARBA" id="ARBA00022960"/>
    </source>
</evidence>
<gene>
    <name evidence="16" type="ORF">LIP_2787</name>
</gene>
<reference evidence="17" key="2">
    <citation type="journal article" date="2016" name="Int. J. Syst. Evol. Microbiol.">
        <title>Complete genome sequence and cell structure of Limnochorda pilosa, a Gram-negative spore-former within the phylum Firmicutes.</title>
        <authorList>
            <person name="Watanabe M."/>
            <person name="Kojima H."/>
            <person name="Fukui M."/>
        </authorList>
    </citation>
    <scope>NUCLEOTIDE SEQUENCE [LARGE SCALE GENOMIC DNA]</scope>
    <source>
        <strain evidence="17">HC45</strain>
    </source>
</reference>
<evidence type="ECO:0000256" key="4">
    <source>
        <dbReference type="ARBA" id="ARBA00022475"/>
    </source>
</evidence>
<keyword evidence="8" id="KW-0378">Hydrolase</keyword>
<keyword evidence="10" id="KW-0573">Peptidoglycan synthesis</keyword>
<dbReference type="GO" id="GO:0008360">
    <property type="term" value="P:regulation of cell shape"/>
    <property type="evidence" value="ECO:0007669"/>
    <property type="project" value="UniProtKB-KW"/>
</dbReference>
<dbReference type="InterPro" id="IPR017790">
    <property type="entry name" value="Penicillin-binding_protein_2"/>
</dbReference>
<comment type="subcellular location">
    <subcellularLocation>
        <location evidence="2">Cell membrane</location>
    </subcellularLocation>
    <subcellularLocation>
        <location evidence="1">Membrane</location>
        <topology evidence="1">Single-pass membrane protein</topology>
    </subcellularLocation>
</comment>
<dbReference type="InterPro" id="IPR036138">
    <property type="entry name" value="PBP_dimer_sf"/>
</dbReference>
<keyword evidence="17" id="KW-1185">Reference proteome</keyword>
<dbReference type="GO" id="GO:0009252">
    <property type="term" value="P:peptidoglycan biosynthetic process"/>
    <property type="evidence" value="ECO:0007669"/>
    <property type="project" value="UniProtKB-KW"/>
</dbReference>
<evidence type="ECO:0000259" key="14">
    <source>
        <dbReference type="Pfam" id="PF00905"/>
    </source>
</evidence>
<dbReference type="GO" id="GO:0071972">
    <property type="term" value="F:peptidoglycan L,D-transpeptidase activity"/>
    <property type="evidence" value="ECO:0007669"/>
    <property type="project" value="TreeGrafter"/>
</dbReference>
<evidence type="ECO:0000256" key="1">
    <source>
        <dbReference type="ARBA" id="ARBA00004167"/>
    </source>
</evidence>
<dbReference type="InterPro" id="IPR050515">
    <property type="entry name" value="Beta-lactam/transpept"/>
</dbReference>
<feature type="domain" description="Penicillin-binding protein dimerisation" evidence="15">
    <location>
        <begin position="54"/>
        <end position="225"/>
    </location>
</feature>
<dbReference type="NCBIfam" id="TIGR03423">
    <property type="entry name" value="pbp2_mrdA"/>
    <property type="match status" value="1"/>
</dbReference>
<keyword evidence="4" id="KW-1003">Cell membrane</keyword>
<keyword evidence="6" id="KW-0645">Protease</keyword>
<evidence type="ECO:0000313" key="17">
    <source>
        <dbReference type="Proteomes" id="UP000065807"/>
    </source>
</evidence>
<sequence>MPRPPERPRPARTLFWLAAVVFAGLVLRLWHLQVVQGPWYQDLAVSNRLRLLPVPAPRGEILDRHGLPLATIRNSFTASLLPGRFDSSDEDLLQRLGAIIDMTPEEILDALEEGGRGYAYEPVRIRRDLPQAAVIALEEQRDELPGVVVEQEPTRSYPEPAGVLAGHVLGYLAPVTVEQLRQDPSYRGTDLVGRTGLEATYERFLRGKEGRQELEVNALGRPVQVLGREPPVPGHDLVLALDARLQAAVEGALTQKVDDLRATGKYPDARGGAAVVMDPRTGEVLAMASVPGFDSERMSGSGRAEYYASLERDPRLPLLNRATFAKYPPGSAFKPVTALAILRSGAATPRTPFHADGFARTGGLVKTDWWVPLGLPSPGTITLSEAITQSINDYFWEMGVRAGVEAIAREARAFGFGKPTGIDLAPEERAGTVPDPAWKARRYATSPPQDRRWFESETMDVAIGQGALEVTVLQMAQAFSAVANRGTYYRPQMVREIHGPGGDMVRPFRPEPAGRVEAPAAWWQAIVQGMEGVVRDRKGTARTAFAGFPREVSVAGKTGSVEVTGKAVHGWFAGFAPVERPEVVVVVFIEHAGGGGSTAAPVGRQILEAYFGLGPETGR</sequence>
<evidence type="ECO:0000256" key="7">
    <source>
        <dbReference type="ARBA" id="ARBA00022692"/>
    </source>
</evidence>
<evidence type="ECO:0000256" key="3">
    <source>
        <dbReference type="ARBA" id="ARBA00007171"/>
    </source>
</evidence>
<dbReference type="STRING" id="1555112.LIP_2787"/>
<keyword evidence="16" id="KW-0808">Transferase</keyword>
<evidence type="ECO:0000256" key="8">
    <source>
        <dbReference type="ARBA" id="ARBA00022801"/>
    </source>
</evidence>
<evidence type="ECO:0000313" key="16">
    <source>
        <dbReference type="EMBL" id="BAS28616.1"/>
    </source>
</evidence>
<dbReference type="AlphaFoldDB" id="A0A0K2SND1"/>
<reference evidence="17" key="1">
    <citation type="submission" date="2015-07" db="EMBL/GenBank/DDBJ databases">
        <title>Complete genome sequence and phylogenetic analysis of Limnochorda pilosa.</title>
        <authorList>
            <person name="Watanabe M."/>
            <person name="Kojima H."/>
            <person name="Fukui M."/>
        </authorList>
    </citation>
    <scope>NUCLEOTIDE SEQUENCE [LARGE SCALE GENOMIC DNA]</scope>
    <source>
        <strain evidence="17">HC45</strain>
    </source>
</reference>
<dbReference type="GO" id="GO:0005886">
    <property type="term" value="C:plasma membrane"/>
    <property type="evidence" value="ECO:0007669"/>
    <property type="project" value="UniProtKB-SubCell"/>
</dbReference>
<feature type="domain" description="Penicillin-binding protein transpeptidase" evidence="14">
    <location>
        <begin position="272"/>
        <end position="608"/>
    </location>
</feature>
<dbReference type="InterPro" id="IPR005311">
    <property type="entry name" value="PBP_dimer"/>
</dbReference>
<dbReference type="Gene3D" id="3.40.710.10">
    <property type="entry name" value="DD-peptidase/beta-lactamase superfamily"/>
    <property type="match status" value="1"/>
</dbReference>
<dbReference type="Pfam" id="PF00905">
    <property type="entry name" value="Transpeptidase"/>
    <property type="match status" value="1"/>
</dbReference>
<dbReference type="PANTHER" id="PTHR30627:SF2">
    <property type="entry name" value="PEPTIDOGLYCAN D,D-TRANSPEPTIDASE MRDA"/>
    <property type="match status" value="1"/>
</dbReference>
<dbReference type="InterPro" id="IPR001460">
    <property type="entry name" value="PCN-bd_Tpept"/>
</dbReference>
<comment type="similarity">
    <text evidence="3">Belongs to the transpeptidase family.</text>
</comment>
<dbReference type="EMBL" id="AP014924">
    <property type="protein sequence ID" value="BAS28616.1"/>
    <property type="molecule type" value="Genomic_DNA"/>
</dbReference>
<keyword evidence="9" id="KW-0133">Cell shape</keyword>
<dbReference type="GO" id="GO:0071555">
    <property type="term" value="P:cell wall organization"/>
    <property type="evidence" value="ECO:0007669"/>
    <property type="project" value="UniProtKB-KW"/>
</dbReference>
<dbReference type="GO" id="GO:0008658">
    <property type="term" value="F:penicillin binding"/>
    <property type="evidence" value="ECO:0007669"/>
    <property type="project" value="InterPro"/>
</dbReference>
<dbReference type="PATRIC" id="fig|1555112.3.peg.2830"/>
<dbReference type="SUPFAM" id="SSF56601">
    <property type="entry name" value="beta-lactamase/transpeptidase-like"/>
    <property type="match status" value="1"/>
</dbReference>
<dbReference type="PANTHER" id="PTHR30627">
    <property type="entry name" value="PEPTIDOGLYCAN D,D-TRANSPEPTIDASE"/>
    <property type="match status" value="1"/>
</dbReference>
<keyword evidence="7" id="KW-0812">Transmembrane</keyword>
<evidence type="ECO:0000256" key="2">
    <source>
        <dbReference type="ARBA" id="ARBA00004236"/>
    </source>
</evidence>
<evidence type="ECO:0000256" key="5">
    <source>
        <dbReference type="ARBA" id="ARBA00022519"/>
    </source>
</evidence>
<dbReference type="OrthoDB" id="9770103at2"/>
<dbReference type="RefSeq" id="WP_068139235.1">
    <property type="nucleotide sequence ID" value="NZ_AP014924.1"/>
</dbReference>
<dbReference type="Proteomes" id="UP000065807">
    <property type="component" value="Chromosome"/>
</dbReference>
<proteinExistence type="inferred from homology"/>
<dbReference type="GO" id="GO:0009002">
    <property type="term" value="F:serine-type D-Ala-D-Ala carboxypeptidase activity"/>
    <property type="evidence" value="ECO:0007669"/>
    <property type="project" value="InterPro"/>
</dbReference>